<organism evidence="1 2">
    <name type="scientific">[Ruminococcus] lactaris ATCC 29176</name>
    <dbReference type="NCBI Taxonomy" id="471875"/>
    <lineage>
        <taxon>Bacteria</taxon>
        <taxon>Bacillati</taxon>
        <taxon>Bacillota</taxon>
        <taxon>Clostridia</taxon>
        <taxon>Lachnospirales</taxon>
        <taxon>Lachnospiraceae</taxon>
        <taxon>Mediterraneibacter</taxon>
    </lineage>
</organism>
<dbReference type="Proteomes" id="UP000003254">
    <property type="component" value="Unassembled WGS sequence"/>
</dbReference>
<protein>
    <submittedName>
        <fullName evidence="1">Uncharacterized protein</fullName>
    </submittedName>
</protein>
<dbReference type="EMBL" id="ABOU02000032">
    <property type="protein sequence ID" value="EDY32896.1"/>
    <property type="molecule type" value="Genomic_DNA"/>
</dbReference>
<sequence length="86" mass="9688">MDAGAIIQSVVIRIPVQWNILNIRMSRATGETGDLLPEDSGKILEEGKITEKGKILKEKLWKINEKERPLFTGYPVRRGLSGSIFH</sequence>
<evidence type="ECO:0000313" key="2">
    <source>
        <dbReference type="Proteomes" id="UP000003254"/>
    </source>
</evidence>
<reference evidence="1 2" key="1">
    <citation type="submission" date="2008-08" db="EMBL/GenBank/DDBJ databases">
        <title>Draft genome sequence of Ruminococcus lactaris ATCC 29176.</title>
        <authorList>
            <person name="Sudarsanam P."/>
            <person name="Ley R."/>
            <person name="Guruge J."/>
            <person name="Turnbaugh P.J."/>
            <person name="Mahowald M."/>
            <person name="Liep D."/>
            <person name="Gordon J."/>
        </authorList>
    </citation>
    <scope>NUCLEOTIDE SEQUENCE [LARGE SCALE GENOMIC DNA]</scope>
    <source>
        <strain evidence="1 2">ATCC 29176</strain>
    </source>
</reference>
<evidence type="ECO:0000313" key="1">
    <source>
        <dbReference type="EMBL" id="EDY32896.1"/>
    </source>
</evidence>
<dbReference type="AlphaFoldDB" id="B5CNZ0"/>
<accession>B5CNZ0</accession>
<dbReference type="HOGENOM" id="CLU_2495990_0_0_9"/>
<name>B5CNZ0_9FIRM</name>
<keyword evidence="2" id="KW-1185">Reference proteome</keyword>
<proteinExistence type="predicted"/>
<comment type="caution">
    <text evidence="1">The sequence shown here is derived from an EMBL/GenBank/DDBJ whole genome shotgun (WGS) entry which is preliminary data.</text>
</comment>
<gene>
    <name evidence="1" type="ORF">RUMLAC_01181</name>
</gene>
<reference evidence="1 2" key="2">
    <citation type="submission" date="2008-08" db="EMBL/GenBank/DDBJ databases">
        <authorList>
            <person name="Fulton L."/>
            <person name="Clifton S."/>
            <person name="Fulton B."/>
            <person name="Xu J."/>
            <person name="Minx P."/>
            <person name="Pepin K.H."/>
            <person name="Johnson M."/>
            <person name="Bhonagiri V."/>
            <person name="Nash W.E."/>
            <person name="Mardis E.R."/>
            <person name="Wilson R.K."/>
        </authorList>
    </citation>
    <scope>NUCLEOTIDE SEQUENCE [LARGE SCALE GENOMIC DNA]</scope>
    <source>
        <strain evidence="1 2">ATCC 29176</strain>
    </source>
</reference>